<dbReference type="GeneID" id="8240053"/>
<feature type="compositionally biased region" description="Basic and acidic residues" evidence="1">
    <location>
        <begin position="50"/>
        <end position="59"/>
    </location>
</feature>
<feature type="compositionally biased region" description="Basic and acidic residues" evidence="1">
    <location>
        <begin position="73"/>
        <end position="82"/>
    </location>
</feature>
<feature type="compositionally biased region" description="Low complexity" evidence="1">
    <location>
        <begin position="95"/>
        <end position="114"/>
    </location>
</feature>
<dbReference type="InParanoid" id="E0VGM4"/>
<name>E0VGM4_PEDHC</name>
<dbReference type="EMBL" id="AAZO01002199">
    <property type="status" value="NOT_ANNOTATED_CDS"/>
    <property type="molecule type" value="Genomic_DNA"/>
</dbReference>
<dbReference type="AlphaFoldDB" id="E0VGM4"/>
<protein>
    <submittedName>
        <fullName evidence="2 3">Uncharacterized protein</fullName>
    </submittedName>
</protein>
<keyword evidence="4" id="KW-1185">Reference proteome</keyword>
<evidence type="ECO:0000256" key="1">
    <source>
        <dbReference type="SAM" id="MobiDB-lite"/>
    </source>
</evidence>
<dbReference type="VEuPathDB" id="VectorBase:PHUM189450"/>
<reference evidence="3" key="3">
    <citation type="submission" date="2021-02" db="UniProtKB">
        <authorList>
            <consortium name="EnsemblMetazoa"/>
        </authorList>
    </citation>
    <scope>IDENTIFICATION</scope>
    <source>
        <strain evidence="3">USDA</strain>
    </source>
</reference>
<dbReference type="KEGG" id="phu:Phum_PHUM189450"/>
<dbReference type="RefSeq" id="XP_002425268.1">
    <property type="nucleotide sequence ID" value="XM_002425223.1"/>
</dbReference>
<evidence type="ECO:0000313" key="2">
    <source>
        <dbReference type="EMBL" id="EEB12530.1"/>
    </source>
</evidence>
<reference evidence="2" key="1">
    <citation type="submission" date="2007-04" db="EMBL/GenBank/DDBJ databases">
        <title>Annotation of Pediculus humanus corporis strain USDA.</title>
        <authorList>
            <person name="Kirkness E."/>
            <person name="Hannick L."/>
            <person name="Hass B."/>
            <person name="Bruggner R."/>
            <person name="Lawson D."/>
            <person name="Bidwell S."/>
            <person name="Joardar V."/>
            <person name="Caler E."/>
            <person name="Walenz B."/>
            <person name="Inman J."/>
            <person name="Schobel S."/>
            <person name="Galinsky K."/>
            <person name="Amedeo P."/>
            <person name="Strausberg R."/>
        </authorList>
    </citation>
    <scope>NUCLEOTIDE SEQUENCE</scope>
    <source>
        <strain evidence="2">USDA</strain>
    </source>
</reference>
<feature type="region of interest" description="Disordered" evidence="1">
    <location>
        <begin position="50"/>
        <end position="155"/>
    </location>
</feature>
<dbReference type="HOGENOM" id="CLU_1697635_0_0_1"/>
<reference evidence="2" key="2">
    <citation type="submission" date="2007-04" db="EMBL/GenBank/DDBJ databases">
        <title>The genome of the human body louse.</title>
        <authorList>
            <consortium name="The Human Body Louse Genome Consortium"/>
            <person name="Kirkness E."/>
            <person name="Walenz B."/>
            <person name="Hass B."/>
            <person name="Bruggner R."/>
            <person name="Strausberg R."/>
        </authorList>
    </citation>
    <scope>NUCLEOTIDE SEQUENCE</scope>
    <source>
        <strain evidence="2">USDA</strain>
    </source>
</reference>
<proteinExistence type="predicted"/>
<sequence length="155" mass="17624">MDDDAVVKATKSKVDAANKVRDNYVQLAEKMEQVKNQVAKMERKYDELYQSVKAKEHGSSRSRGNVSDSGSQEDNKNQRESIDDITIALPKNRLQQQQQQQPSDDSNAQQSSATQKEKTDSSQKQQNVDYEKMEDNPFLISGYCEVKMSTPENDK</sequence>
<evidence type="ECO:0000313" key="4">
    <source>
        <dbReference type="Proteomes" id="UP000009046"/>
    </source>
</evidence>
<dbReference type="CTD" id="8240053"/>
<gene>
    <name evidence="3" type="primary">8240053</name>
    <name evidence="2" type="ORF">Phum_PHUM189450</name>
</gene>
<accession>E0VGM4</accession>
<dbReference type="Proteomes" id="UP000009046">
    <property type="component" value="Unassembled WGS sequence"/>
</dbReference>
<dbReference type="EnsemblMetazoa" id="PHUM189450-RA">
    <property type="protein sequence ID" value="PHUM189450-PA"/>
    <property type="gene ID" value="PHUM189450"/>
</dbReference>
<dbReference type="EMBL" id="DS235150">
    <property type="protein sequence ID" value="EEB12530.1"/>
    <property type="molecule type" value="Genomic_DNA"/>
</dbReference>
<organism>
    <name type="scientific">Pediculus humanus subsp. corporis</name>
    <name type="common">Body louse</name>
    <dbReference type="NCBI Taxonomy" id="121224"/>
    <lineage>
        <taxon>Eukaryota</taxon>
        <taxon>Metazoa</taxon>
        <taxon>Ecdysozoa</taxon>
        <taxon>Arthropoda</taxon>
        <taxon>Hexapoda</taxon>
        <taxon>Insecta</taxon>
        <taxon>Pterygota</taxon>
        <taxon>Neoptera</taxon>
        <taxon>Paraneoptera</taxon>
        <taxon>Psocodea</taxon>
        <taxon>Troctomorpha</taxon>
        <taxon>Phthiraptera</taxon>
        <taxon>Anoplura</taxon>
        <taxon>Pediculidae</taxon>
        <taxon>Pediculus</taxon>
    </lineage>
</organism>
<evidence type="ECO:0000313" key="3">
    <source>
        <dbReference type="EnsemblMetazoa" id="PHUM189450-PA"/>
    </source>
</evidence>
<feature type="compositionally biased region" description="Polar residues" evidence="1">
    <location>
        <begin position="61"/>
        <end position="72"/>
    </location>
</feature>